<evidence type="ECO:0000256" key="1">
    <source>
        <dbReference type="SAM" id="MobiDB-lite"/>
    </source>
</evidence>
<organism evidence="2 3">
    <name type="scientific">Streptomyces iconiensis</name>
    <dbReference type="NCBI Taxonomy" id="1384038"/>
    <lineage>
        <taxon>Bacteria</taxon>
        <taxon>Bacillati</taxon>
        <taxon>Actinomycetota</taxon>
        <taxon>Actinomycetes</taxon>
        <taxon>Kitasatosporales</taxon>
        <taxon>Streptomycetaceae</taxon>
        <taxon>Streptomyces</taxon>
    </lineage>
</organism>
<feature type="region of interest" description="Disordered" evidence="1">
    <location>
        <begin position="1"/>
        <end position="53"/>
    </location>
</feature>
<keyword evidence="3" id="KW-1185">Reference proteome</keyword>
<comment type="caution">
    <text evidence="2">The sequence shown here is derived from an EMBL/GenBank/DDBJ whole genome shotgun (WGS) entry which is preliminary data.</text>
</comment>
<feature type="compositionally biased region" description="Basic residues" evidence="1">
    <location>
        <begin position="42"/>
        <end position="53"/>
    </location>
</feature>
<evidence type="ECO:0000313" key="3">
    <source>
        <dbReference type="Proteomes" id="UP001214441"/>
    </source>
</evidence>
<accession>A0ABT7A0K4</accession>
<dbReference type="EMBL" id="JANCPR020000018">
    <property type="protein sequence ID" value="MDJ1134158.1"/>
    <property type="molecule type" value="Genomic_DNA"/>
</dbReference>
<sequence length="53" mass="5637">MSATWDPQALGVSFEEGPAVSAEGEDDGARAAARSTGPMCPPHRKSMAVRYRM</sequence>
<dbReference type="Proteomes" id="UP001214441">
    <property type="component" value="Unassembled WGS sequence"/>
</dbReference>
<evidence type="ECO:0000313" key="2">
    <source>
        <dbReference type="EMBL" id="MDJ1134158.1"/>
    </source>
</evidence>
<proteinExistence type="predicted"/>
<protein>
    <submittedName>
        <fullName evidence="2">Uncharacterized protein</fullName>
    </submittedName>
</protein>
<gene>
    <name evidence="2" type="ORF">NMN56_019730</name>
</gene>
<name>A0ABT7A0K4_9ACTN</name>
<reference evidence="2 3" key="1">
    <citation type="submission" date="2023-05" db="EMBL/GenBank/DDBJ databases">
        <title>Streptantibioticus silvisoli sp. nov., acidotolerant actinomycetes 1 from pine litter.</title>
        <authorList>
            <person name="Swiecimska M."/>
            <person name="Golinska P."/>
            <person name="Sangal V."/>
            <person name="Wachnowicz B."/>
            <person name="Goodfellow M."/>
        </authorList>
    </citation>
    <scope>NUCLEOTIDE SEQUENCE [LARGE SCALE GENOMIC DNA]</scope>
    <source>
        <strain evidence="2 3">DSM 42109</strain>
    </source>
</reference>
<dbReference type="RefSeq" id="WP_274046181.1">
    <property type="nucleotide sequence ID" value="NZ_JANCPR020000018.1"/>
</dbReference>